<reference evidence="2" key="1">
    <citation type="submission" date="2021-01" db="EMBL/GenBank/DDBJ databases">
        <authorList>
            <person name="Zahm M."/>
            <person name="Roques C."/>
            <person name="Cabau C."/>
            <person name="Klopp C."/>
            <person name="Donnadieu C."/>
            <person name="Jouanno E."/>
            <person name="Lampietro C."/>
            <person name="Louis A."/>
            <person name="Herpin A."/>
            <person name="Echchiki A."/>
            <person name="Berthelot C."/>
            <person name="Parey E."/>
            <person name="Roest-Crollius H."/>
            <person name="Braasch I."/>
            <person name="Postlethwait J."/>
            <person name="Bobe J."/>
            <person name="Montfort J."/>
            <person name="Bouchez O."/>
            <person name="Begum T."/>
            <person name="Mejri S."/>
            <person name="Adams A."/>
            <person name="Chen W.-J."/>
            <person name="Guiguen Y."/>
        </authorList>
    </citation>
    <scope>NUCLEOTIDE SEQUENCE</scope>
    <source>
        <strain evidence="2">YG-15Mar2019-1</strain>
        <tissue evidence="2">Brain</tissue>
    </source>
</reference>
<keyword evidence="3" id="KW-1185">Reference proteome</keyword>
<feature type="region of interest" description="Disordered" evidence="1">
    <location>
        <begin position="126"/>
        <end position="147"/>
    </location>
</feature>
<dbReference type="PANTHER" id="PTHR15426">
    <property type="entry name" value="PROTEIN DEPP1"/>
    <property type="match status" value="1"/>
</dbReference>
<sequence length="324" mass="35852">MKLITKPPHRDVDNSPRSAPRPPNTGLLHIQGVFTFFPQLRTTPPTPAADMRPRSRLLSKRSLPTISEGQEGQVQELNQINSLHALRPTHSEAPSPKDYLQSICQLARPAFSPRGSSHARTLSLLDPLGPGQRLPQIPPLTRPPTPTIHRATRVAEEDRKEVGVVTFSDISAQMEEACPGPDEGFVGDYRYRSTTDPLEYLYGCRGSLAPSGGRESGEGGATEEHCLLSRAHGWPHVLSQRHASYRLHMETPHSPTPAPVQRHPPTVSDSSRLVSWNSHNSATAGGRLKCMDRRSMVSHWIADCRQAWREARVRACMLPVIAEI</sequence>
<dbReference type="AlphaFoldDB" id="A0A9D3QBM8"/>
<dbReference type="OrthoDB" id="9891865at2759"/>
<comment type="caution">
    <text evidence="2">The sequence shown here is derived from an EMBL/GenBank/DDBJ whole genome shotgun (WGS) entry which is preliminary data.</text>
</comment>
<protein>
    <submittedName>
        <fullName evidence="2">Uncharacterized protein</fullName>
    </submittedName>
</protein>
<evidence type="ECO:0000313" key="3">
    <source>
        <dbReference type="Proteomes" id="UP001046870"/>
    </source>
</evidence>
<dbReference type="Proteomes" id="UP001046870">
    <property type="component" value="Chromosome 3"/>
</dbReference>
<evidence type="ECO:0000313" key="2">
    <source>
        <dbReference type="EMBL" id="KAG7484560.1"/>
    </source>
</evidence>
<feature type="compositionally biased region" description="Pro residues" evidence="1">
    <location>
        <begin position="136"/>
        <end position="146"/>
    </location>
</feature>
<proteinExistence type="predicted"/>
<evidence type="ECO:0000256" key="1">
    <source>
        <dbReference type="SAM" id="MobiDB-lite"/>
    </source>
</evidence>
<dbReference type="PANTHER" id="PTHR15426:SF6">
    <property type="entry name" value="PROTEIN DEPP1"/>
    <property type="match status" value="1"/>
</dbReference>
<accession>A0A9D3QBM8</accession>
<dbReference type="InterPro" id="IPR020133">
    <property type="entry name" value="DEPP"/>
</dbReference>
<dbReference type="EMBL" id="JAFDVH010000003">
    <property type="protein sequence ID" value="KAG7484560.1"/>
    <property type="molecule type" value="Genomic_DNA"/>
</dbReference>
<gene>
    <name evidence="2" type="ORF">MATL_G00050710</name>
</gene>
<organism evidence="2 3">
    <name type="scientific">Megalops atlanticus</name>
    <name type="common">Tarpon</name>
    <name type="synonym">Clupea gigantea</name>
    <dbReference type="NCBI Taxonomy" id="7932"/>
    <lineage>
        <taxon>Eukaryota</taxon>
        <taxon>Metazoa</taxon>
        <taxon>Chordata</taxon>
        <taxon>Craniata</taxon>
        <taxon>Vertebrata</taxon>
        <taxon>Euteleostomi</taxon>
        <taxon>Actinopterygii</taxon>
        <taxon>Neopterygii</taxon>
        <taxon>Teleostei</taxon>
        <taxon>Elopiformes</taxon>
        <taxon>Megalopidae</taxon>
        <taxon>Megalops</taxon>
    </lineage>
</organism>
<name>A0A9D3QBM8_MEGAT</name>
<dbReference type="GO" id="GO:0005739">
    <property type="term" value="C:mitochondrion"/>
    <property type="evidence" value="ECO:0007669"/>
    <property type="project" value="TreeGrafter"/>
</dbReference>
<dbReference type="GO" id="GO:0010506">
    <property type="term" value="P:regulation of autophagy"/>
    <property type="evidence" value="ECO:0007669"/>
    <property type="project" value="TreeGrafter"/>
</dbReference>
<feature type="region of interest" description="Disordered" evidence="1">
    <location>
        <begin position="249"/>
        <end position="273"/>
    </location>
</feature>
<feature type="region of interest" description="Disordered" evidence="1">
    <location>
        <begin position="1"/>
        <end position="25"/>
    </location>
</feature>